<accession>A0A2G3PGI3</accession>
<dbReference type="Pfam" id="PF00561">
    <property type="entry name" value="Abhydrolase_1"/>
    <property type="match status" value="1"/>
</dbReference>
<evidence type="ECO:0000313" key="3">
    <source>
        <dbReference type="Proteomes" id="UP000225108"/>
    </source>
</evidence>
<sequence>MRDVQLPEPDGKLIEAGSHRIHYIDMGSGTPTVFLHGGGPGCSSWTDFGTVAGIFAEDRRLILMDMLHYGRSSKEPFRAPRWSYHAQVIGKALDAIGIEKADFVCNSIGGSTALALAAERPELVGKLVVTGSEPVPGAVPLTPELGVAGKTAWTRYYADEGPTHEKLYDIMADLEWLGGEDIPQWTFDLRWELSRQDDLLALGSDWSPGGGRGIPQDLSDHLPLVQAPTLFLWGDSDAFAVPDYALALKNLVPGSSVHVMGNAAHHMEEQQPEEFAAIVTAFLDH</sequence>
<dbReference type="Proteomes" id="UP000225108">
    <property type="component" value="Unassembled WGS sequence"/>
</dbReference>
<reference evidence="2 3" key="1">
    <citation type="submission" date="2017-10" db="EMBL/GenBank/DDBJ databases">
        <title>The draft genome sequence of Williamsia sp. BULT 1.1 isolated from the semi-arid grassland soils from South Africa.</title>
        <authorList>
            <person name="Kabwe M.H."/>
            <person name="Govender N."/>
            <person name="Mutseka Lunga P."/>
            <person name="Vikram S."/>
            <person name="Makhalanyane T.P."/>
        </authorList>
    </citation>
    <scope>NUCLEOTIDE SEQUENCE [LARGE SCALE GENOMIC DNA]</scope>
    <source>
        <strain evidence="2 3">BULT 1.1</strain>
    </source>
</reference>
<dbReference type="PANTHER" id="PTHR46438">
    <property type="entry name" value="ALPHA/BETA-HYDROLASES SUPERFAMILY PROTEIN"/>
    <property type="match status" value="1"/>
</dbReference>
<dbReference type="PANTHER" id="PTHR46438:SF11">
    <property type="entry name" value="LIPASE-RELATED"/>
    <property type="match status" value="1"/>
</dbReference>
<dbReference type="PRINTS" id="PR00111">
    <property type="entry name" value="ABHYDROLASE"/>
</dbReference>
<organism evidence="2 3">
    <name type="scientific">Williamsia marianensis</name>
    <dbReference type="NCBI Taxonomy" id="85044"/>
    <lineage>
        <taxon>Bacteria</taxon>
        <taxon>Bacillati</taxon>
        <taxon>Actinomycetota</taxon>
        <taxon>Actinomycetes</taxon>
        <taxon>Mycobacteriales</taxon>
        <taxon>Nocardiaceae</taxon>
        <taxon>Williamsia</taxon>
    </lineage>
</organism>
<dbReference type="AlphaFoldDB" id="A0A2G3PGI3"/>
<dbReference type="InterPro" id="IPR000073">
    <property type="entry name" value="AB_hydrolase_1"/>
</dbReference>
<comment type="caution">
    <text evidence="2">The sequence shown here is derived from an EMBL/GenBank/DDBJ whole genome shotgun (WGS) entry which is preliminary data.</text>
</comment>
<dbReference type="Gene3D" id="3.40.50.1820">
    <property type="entry name" value="alpha/beta hydrolase"/>
    <property type="match status" value="1"/>
</dbReference>
<evidence type="ECO:0000313" key="2">
    <source>
        <dbReference type="EMBL" id="PHV64927.1"/>
    </source>
</evidence>
<gene>
    <name evidence="2" type="ORF">CSW57_21940</name>
</gene>
<protein>
    <submittedName>
        <fullName evidence="2">Hydrolase</fullName>
    </submittedName>
</protein>
<feature type="domain" description="AB hydrolase-1" evidence="1">
    <location>
        <begin position="31"/>
        <end position="266"/>
    </location>
</feature>
<dbReference type="GO" id="GO:0016787">
    <property type="term" value="F:hydrolase activity"/>
    <property type="evidence" value="ECO:0007669"/>
    <property type="project" value="UniProtKB-KW"/>
</dbReference>
<dbReference type="SUPFAM" id="SSF53474">
    <property type="entry name" value="alpha/beta-Hydrolases"/>
    <property type="match status" value="1"/>
</dbReference>
<dbReference type="EMBL" id="PEBD01000011">
    <property type="protein sequence ID" value="PHV64927.1"/>
    <property type="molecule type" value="Genomic_DNA"/>
</dbReference>
<dbReference type="InterPro" id="IPR029058">
    <property type="entry name" value="AB_hydrolase_fold"/>
</dbReference>
<evidence type="ECO:0000259" key="1">
    <source>
        <dbReference type="Pfam" id="PF00561"/>
    </source>
</evidence>
<dbReference type="RefSeq" id="WP_099384770.1">
    <property type="nucleotide sequence ID" value="NZ_PEBD01000011.1"/>
</dbReference>
<name>A0A2G3PGI3_WILMA</name>
<keyword evidence="2" id="KW-0378">Hydrolase</keyword>
<proteinExistence type="predicted"/>